<name>A0A5E4G597_PRUDU</name>
<dbReference type="Gramene" id="VVA34985">
    <property type="protein sequence ID" value="VVA34985"/>
    <property type="gene ID" value="Prudul26B015006"/>
</dbReference>
<gene>
    <name evidence="1" type="ORF">ALMOND_2B015006</name>
</gene>
<protein>
    <submittedName>
        <fullName evidence="1">PREDICTED: FOG Transposon-encoded s with TYA reverse mRNAase</fullName>
    </submittedName>
</protein>
<dbReference type="InParanoid" id="A0A5E4G597"/>
<accession>A0A5E4G597</accession>
<feature type="non-terminal residue" evidence="1">
    <location>
        <position position="74"/>
    </location>
</feature>
<dbReference type="EMBL" id="CABIKO010000364">
    <property type="protein sequence ID" value="VVA34985.1"/>
    <property type="molecule type" value="Genomic_DNA"/>
</dbReference>
<dbReference type="AlphaFoldDB" id="A0A5E4G597"/>
<proteinExistence type="predicted"/>
<evidence type="ECO:0000313" key="2">
    <source>
        <dbReference type="Proteomes" id="UP000327085"/>
    </source>
</evidence>
<organism evidence="1 2">
    <name type="scientific">Prunus dulcis</name>
    <name type="common">Almond</name>
    <name type="synonym">Amygdalus dulcis</name>
    <dbReference type="NCBI Taxonomy" id="3755"/>
    <lineage>
        <taxon>Eukaryota</taxon>
        <taxon>Viridiplantae</taxon>
        <taxon>Streptophyta</taxon>
        <taxon>Embryophyta</taxon>
        <taxon>Tracheophyta</taxon>
        <taxon>Spermatophyta</taxon>
        <taxon>Magnoliopsida</taxon>
        <taxon>eudicotyledons</taxon>
        <taxon>Gunneridae</taxon>
        <taxon>Pentapetalae</taxon>
        <taxon>rosids</taxon>
        <taxon>fabids</taxon>
        <taxon>Rosales</taxon>
        <taxon>Rosaceae</taxon>
        <taxon>Amygdaloideae</taxon>
        <taxon>Amygdaleae</taxon>
        <taxon>Prunus</taxon>
    </lineage>
</organism>
<dbReference type="Proteomes" id="UP000327085">
    <property type="component" value="Chromosome 8"/>
</dbReference>
<sequence>MEIPTLHTFVADSCKNDELLSRDLDPAEEFRDRALARLKNYQMKVKRSYDKKVRKLQVDDLVWRKRGGWWAGLG</sequence>
<evidence type="ECO:0000313" key="1">
    <source>
        <dbReference type="EMBL" id="VVA34985.1"/>
    </source>
</evidence>
<reference evidence="2" key="1">
    <citation type="journal article" date="2020" name="Plant J.">
        <title>Transposons played a major role in the diversification between the closely related almond and peach genomes: results from the almond genome sequence.</title>
        <authorList>
            <person name="Alioto T."/>
            <person name="Alexiou K.G."/>
            <person name="Bardil A."/>
            <person name="Barteri F."/>
            <person name="Castanera R."/>
            <person name="Cruz F."/>
            <person name="Dhingra A."/>
            <person name="Duval H."/>
            <person name="Fernandez I Marti A."/>
            <person name="Frias L."/>
            <person name="Galan B."/>
            <person name="Garcia J.L."/>
            <person name="Howad W."/>
            <person name="Gomez-Garrido J."/>
            <person name="Gut M."/>
            <person name="Julca I."/>
            <person name="Morata J."/>
            <person name="Puigdomenech P."/>
            <person name="Ribeca P."/>
            <person name="Rubio Cabetas M.J."/>
            <person name="Vlasova A."/>
            <person name="Wirthensohn M."/>
            <person name="Garcia-Mas J."/>
            <person name="Gabaldon T."/>
            <person name="Casacuberta J.M."/>
            <person name="Arus P."/>
        </authorList>
    </citation>
    <scope>NUCLEOTIDE SEQUENCE [LARGE SCALE GENOMIC DNA]</scope>
    <source>
        <strain evidence="2">cv. Texas</strain>
    </source>
</reference>